<protein>
    <submittedName>
        <fullName evidence="2">Uncharacterized protein</fullName>
    </submittedName>
</protein>
<evidence type="ECO:0000313" key="2">
    <source>
        <dbReference type="EMBL" id="CEP12334.1"/>
    </source>
</evidence>
<dbReference type="EMBL" id="LN727601">
    <property type="protein sequence ID" value="CEP12334.1"/>
    <property type="molecule type" value="Genomic_DNA"/>
</dbReference>
<reference evidence="2 3" key="1">
    <citation type="submission" date="2014-09" db="EMBL/GenBank/DDBJ databases">
        <authorList>
            <person name="Ellenberger Sabrina"/>
        </authorList>
    </citation>
    <scope>NUCLEOTIDE SEQUENCE [LARGE SCALE GENOMIC DNA]</scope>
    <source>
        <strain evidence="2 3">CBS 412.66</strain>
    </source>
</reference>
<name>A0A0B7NBH4_9FUNG</name>
<evidence type="ECO:0000313" key="3">
    <source>
        <dbReference type="Proteomes" id="UP000054107"/>
    </source>
</evidence>
<proteinExistence type="predicted"/>
<dbReference type="AlphaFoldDB" id="A0A0B7NBH4"/>
<keyword evidence="1" id="KW-0472">Membrane</keyword>
<evidence type="ECO:0000256" key="1">
    <source>
        <dbReference type="SAM" id="Phobius"/>
    </source>
</evidence>
<feature type="transmembrane region" description="Helical" evidence="1">
    <location>
        <begin position="36"/>
        <end position="59"/>
    </location>
</feature>
<organism evidence="2 3">
    <name type="scientific">Parasitella parasitica</name>
    <dbReference type="NCBI Taxonomy" id="35722"/>
    <lineage>
        <taxon>Eukaryota</taxon>
        <taxon>Fungi</taxon>
        <taxon>Fungi incertae sedis</taxon>
        <taxon>Mucoromycota</taxon>
        <taxon>Mucoromycotina</taxon>
        <taxon>Mucoromycetes</taxon>
        <taxon>Mucorales</taxon>
        <taxon>Mucorineae</taxon>
        <taxon>Mucoraceae</taxon>
        <taxon>Parasitella</taxon>
    </lineage>
</organism>
<sequence>MPPYAWVGLLGALGFNVANSVMALLLIFCSPDSTGLAFYSLVVLLLGLFVGVSLCVLWPRRHALLSRLRLAVSDASSFCS</sequence>
<accession>A0A0B7NBH4</accession>
<keyword evidence="1" id="KW-1133">Transmembrane helix</keyword>
<keyword evidence="3" id="KW-1185">Reference proteome</keyword>
<keyword evidence="1" id="KW-0812">Transmembrane</keyword>
<dbReference type="Proteomes" id="UP000054107">
    <property type="component" value="Unassembled WGS sequence"/>
</dbReference>
<gene>
    <name evidence="2" type="primary">PARPA_06268.1 scaffold 21360</name>
</gene>